<name>A0A1V6QEH2_9EURO</name>
<reference evidence="3" key="1">
    <citation type="journal article" date="2017" name="Nat. Microbiol.">
        <title>Global analysis of biosynthetic gene clusters reveals vast potential of secondary metabolite production in Penicillium species.</title>
        <authorList>
            <person name="Nielsen J.C."/>
            <person name="Grijseels S."/>
            <person name="Prigent S."/>
            <person name="Ji B."/>
            <person name="Dainat J."/>
            <person name="Nielsen K.F."/>
            <person name="Frisvad J.C."/>
            <person name="Workman M."/>
            <person name="Nielsen J."/>
        </authorList>
    </citation>
    <scope>NUCLEOTIDE SEQUENCE [LARGE SCALE GENOMIC DNA]</scope>
    <source>
        <strain evidence="3">IBT 31811</strain>
    </source>
</reference>
<proteinExistence type="predicted"/>
<keyword evidence="3" id="KW-1185">Reference proteome</keyword>
<comment type="caution">
    <text evidence="2">The sequence shown here is derived from an EMBL/GenBank/DDBJ whole genome shotgun (WGS) entry which is preliminary data.</text>
</comment>
<dbReference type="Proteomes" id="UP000191672">
    <property type="component" value="Unassembled WGS sequence"/>
</dbReference>
<dbReference type="EMBL" id="MDYN01000005">
    <property type="protein sequence ID" value="OQD87599.1"/>
    <property type="molecule type" value="Genomic_DNA"/>
</dbReference>
<gene>
    <name evidence="2" type="ORF">PENANT_c005G07711</name>
</gene>
<feature type="chain" id="PRO_5012053987" evidence="1">
    <location>
        <begin position="19"/>
        <end position="254"/>
    </location>
</feature>
<evidence type="ECO:0000313" key="3">
    <source>
        <dbReference type="Proteomes" id="UP000191672"/>
    </source>
</evidence>
<dbReference type="AlphaFoldDB" id="A0A1V6QEH2"/>
<evidence type="ECO:0000313" key="2">
    <source>
        <dbReference type="EMBL" id="OQD87599.1"/>
    </source>
</evidence>
<accession>A0A1V6QEH2</accession>
<feature type="signal peptide" evidence="1">
    <location>
        <begin position="1"/>
        <end position="18"/>
    </location>
</feature>
<sequence length="254" mass="28362">MGLQFILVIFHFSQSGLGAVDECGLLFKDALQVLNGLPNLFRCRSSAAGPRFGRLHALRGRMGLFAFHSCLSSGPDSGLGFSVSRCIAPIRALVWLEAREAPWPGGKWDLLASHSCSAEIFLPPHPYYPTVKEALMPVVWYAKLHWHLGFEQFPVNECRGFILFVSDRTTSIAGGDCIVRAPLKMDSLPQNFPVSTANLDPSLAPAPAKLFRSELRLLLMASRVYRPRQKSGIKNQERDTLRYYGWILEACREI</sequence>
<keyword evidence="1" id="KW-0732">Signal</keyword>
<protein>
    <submittedName>
        <fullName evidence="2">Uncharacterized protein</fullName>
    </submittedName>
</protein>
<organism evidence="2 3">
    <name type="scientific">Penicillium antarcticum</name>
    <dbReference type="NCBI Taxonomy" id="416450"/>
    <lineage>
        <taxon>Eukaryota</taxon>
        <taxon>Fungi</taxon>
        <taxon>Dikarya</taxon>
        <taxon>Ascomycota</taxon>
        <taxon>Pezizomycotina</taxon>
        <taxon>Eurotiomycetes</taxon>
        <taxon>Eurotiomycetidae</taxon>
        <taxon>Eurotiales</taxon>
        <taxon>Aspergillaceae</taxon>
        <taxon>Penicillium</taxon>
    </lineage>
</organism>
<evidence type="ECO:0000256" key="1">
    <source>
        <dbReference type="SAM" id="SignalP"/>
    </source>
</evidence>